<gene>
    <name evidence="6" type="ORF">ACI2L5_14470</name>
</gene>
<dbReference type="SUPFAM" id="SSF52540">
    <property type="entry name" value="P-loop containing nucleoside triphosphate hydrolases"/>
    <property type="match status" value="2"/>
</dbReference>
<feature type="domain" description="ABC transporter" evidence="5">
    <location>
        <begin position="9"/>
        <end position="255"/>
    </location>
</feature>
<keyword evidence="1" id="KW-0813">Transport</keyword>
<dbReference type="InterPro" id="IPR027417">
    <property type="entry name" value="P-loop_NTPase"/>
</dbReference>
<name>A0ABW8LJQ5_9ACTN</name>
<dbReference type="SMART" id="SM00382">
    <property type="entry name" value="AAA"/>
    <property type="match status" value="2"/>
</dbReference>
<dbReference type="RefSeq" id="WP_404746349.1">
    <property type="nucleotide sequence ID" value="NZ_JBJDQH010000004.1"/>
</dbReference>
<reference evidence="6 7" key="1">
    <citation type="submission" date="2024-11" db="EMBL/GenBank/DDBJ databases">
        <title>The Natural Products Discovery Center: Release of the First 8490 Sequenced Strains for Exploring Actinobacteria Biosynthetic Diversity.</title>
        <authorList>
            <person name="Kalkreuter E."/>
            <person name="Kautsar S.A."/>
            <person name="Yang D."/>
            <person name="Bader C.D."/>
            <person name="Teijaro C.N."/>
            <person name="Fluegel L."/>
            <person name="Davis C.M."/>
            <person name="Simpson J.R."/>
            <person name="Lauterbach L."/>
            <person name="Steele A.D."/>
            <person name="Gui C."/>
            <person name="Meng S."/>
            <person name="Li G."/>
            <person name="Viehrig K."/>
            <person name="Ye F."/>
            <person name="Su P."/>
            <person name="Kiefer A.F."/>
            <person name="Nichols A."/>
            <person name="Cepeda A.J."/>
            <person name="Yan W."/>
            <person name="Fan B."/>
            <person name="Jiang Y."/>
            <person name="Adhikari A."/>
            <person name="Zheng C.-J."/>
            <person name="Schuster L."/>
            <person name="Cowan T.M."/>
            <person name="Smanski M.J."/>
            <person name="Chevrette M.G."/>
            <person name="De Carvalho L.P.S."/>
            <person name="Shen B."/>
        </authorList>
    </citation>
    <scope>NUCLEOTIDE SEQUENCE [LARGE SCALE GENOMIC DNA]</scope>
    <source>
        <strain evidence="6 7">NPDC020863</strain>
    </source>
</reference>
<dbReference type="GO" id="GO:0005524">
    <property type="term" value="F:ATP binding"/>
    <property type="evidence" value="ECO:0007669"/>
    <property type="project" value="UniProtKB-KW"/>
</dbReference>
<dbReference type="PROSITE" id="PS00211">
    <property type="entry name" value="ABC_TRANSPORTER_1"/>
    <property type="match status" value="1"/>
</dbReference>
<evidence type="ECO:0000256" key="2">
    <source>
        <dbReference type="ARBA" id="ARBA00022737"/>
    </source>
</evidence>
<dbReference type="PROSITE" id="PS50893">
    <property type="entry name" value="ABC_TRANSPORTER_2"/>
    <property type="match status" value="2"/>
</dbReference>
<evidence type="ECO:0000313" key="6">
    <source>
        <dbReference type="EMBL" id="MFK4266134.1"/>
    </source>
</evidence>
<accession>A0ABW8LJQ5</accession>
<dbReference type="PANTHER" id="PTHR43790:SF9">
    <property type="entry name" value="GALACTOFURANOSE TRANSPORTER ATP-BINDING PROTEIN YTFR"/>
    <property type="match status" value="1"/>
</dbReference>
<dbReference type="InterPro" id="IPR003439">
    <property type="entry name" value="ABC_transporter-like_ATP-bd"/>
</dbReference>
<proteinExistence type="predicted"/>
<keyword evidence="7" id="KW-1185">Reference proteome</keyword>
<dbReference type="Gene3D" id="3.40.50.300">
    <property type="entry name" value="P-loop containing nucleotide triphosphate hydrolases"/>
    <property type="match status" value="2"/>
</dbReference>
<keyword evidence="2" id="KW-0677">Repeat</keyword>
<evidence type="ECO:0000256" key="1">
    <source>
        <dbReference type="ARBA" id="ARBA00022448"/>
    </source>
</evidence>
<evidence type="ECO:0000256" key="4">
    <source>
        <dbReference type="ARBA" id="ARBA00022840"/>
    </source>
</evidence>
<dbReference type="Proteomes" id="UP001620295">
    <property type="component" value="Unassembled WGS sequence"/>
</dbReference>
<keyword evidence="4 6" id="KW-0067">ATP-binding</keyword>
<keyword evidence="3" id="KW-0547">Nucleotide-binding</keyword>
<dbReference type="PANTHER" id="PTHR43790">
    <property type="entry name" value="CARBOHYDRATE TRANSPORT ATP-BINDING PROTEIN MG119-RELATED"/>
    <property type="match status" value="1"/>
</dbReference>
<dbReference type="EMBL" id="JBJDQH010000004">
    <property type="protein sequence ID" value="MFK4266134.1"/>
    <property type="molecule type" value="Genomic_DNA"/>
</dbReference>
<organism evidence="6 7">
    <name type="scientific">Streptomyces milbemycinicus</name>
    <dbReference type="NCBI Taxonomy" id="476552"/>
    <lineage>
        <taxon>Bacteria</taxon>
        <taxon>Bacillati</taxon>
        <taxon>Actinomycetota</taxon>
        <taxon>Actinomycetes</taxon>
        <taxon>Kitasatosporales</taxon>
        <taxon>Streptomycetaceae</taxon>
        <taxon>Streptomyces</taxon>
    </lineage>
</organism>
<comment type="caution">
    <text evidence="6">The sequence shown here is derived from an EMBL/GenBank/DDBJ whole genome shotgun (WGS) entry which is preliminary data.</text>
</comment>
<feature type="domain" description="ABC transporter" evidence="5">
    <location>
        <begin position="263"/>
        <end position="504"/>
    </location>
</feature>
<evidence type="ECO:0000259" key="5">
    <source>
        <dbReference type="PROSITE" id="PS50893"/>
    </source>
</evidence>
<dbReference type="Pfam" id="PF00005">
    <property type="entry name" value="ABC_tran"/>
    <property type="match status" value="2"/>
</dbReference>
<sequence length="507" mass="53412">MTGARPPLVEAIGITKRYGPTVALLDARIAVEAGESHALVGRNGAGKSTLVSVLTGLTRPERGTVRYDGGPAPALADRAAWRRRVACVYQRSTTIDELSVAENLFLGRQPLAPRGRVISRRRMRRQARALLDEWGVPVDETARAGGLSVEDTKLVEIARALSRGTRFIVLDEPTAQLDSRATDRLFAHMRRLQEAGVTFLYISHHLREVYEVCQAVTVLRDARRIVTAPVGAMPPGKLIEAMTGERGGLPVPHTAPPPRPFGATAPAAVRLERLSGPDFHDVSLAVAAGEVVGLAGLAGSGSHQLGAALAGLYRTSGGRAWIFGRPLRTGSVPAALAAGVGCLPRDRHHEGLVPLLSVAENITMPISGRLGPLGLIAPKARDAVARRAIADLGIGTEGPGQPLSELSGGNQQKVVLARALAIDPRVLVLIDPTAGVDVGAKRALLAAAIRARAEGRAVLVVSDQLEDLRVCDRVLVMFNGFVTAEYPAGWRDGELLAAVEGVAAGDG</sequence>
<dbReference type="CDD" id="cd03216">
    <property type="entry name" value="ABC_Carb_Monos_I"/>
    <property type="match status" value="1"/>
</dbReference>
<dbReference type="InterPro" id="IPR017871">
    <property type="entry name" value="ABC_transporter-like_CS"/>
</dbReference>
<evidence type="ECO:0000256" key="3">
    <source>
        <dbReference type="ARBA" id="ARBA00022741"/>
    </source>
</evidence>
<evidence type="ECO:0000313" key="7">
    <source>
        <dbReference type="Proteomes" id="UP001620295"/>
    </source>
</evidence>
<dbReference type="InterPro" id="IPR003593">
    <property type="entry name" value="AAA+_ATPase"/>
</dbReference>
<dbReference type="InterPro" id="IPR050107">
    <property type="entry name" value="ABC_carbohydrate_import_ATPase"/>
</dbReference>
<protein>
    <submittedName>
        <fullName evidence="6">Sugar ABC transporter ATP-binding protein</fullName>
    </submittedName>
</protein>
<dbReference type="CDD" id="cd03215">
    <property type="entry name" value="ABC_Carb_Monos_II"/>
    <property type="match status" value="1"/>
</dbReference>